<reference evidence="1 2" key="1">
    <citation type="submission" date="2019-09" db="EMBL/GenBank/DDBJ databases">
        <title>Chitinophaga ginsengihumi sp. nov., isolated from soil of ginseng rhizosphere.</title>
        <authorList>
            <person name="Lee J."/>
        </authorList>
    </citation>
    <scope>NUCLEOTIDE SEQUENCE [LARGE SCALE GENOMIC DNA]</scope>
    <source>
        <strain evidence="1 2">BN140078</strain>
    </source>
</reference>
<dbReference type="RefSeq" id="WP_149839048.1">
    <property type="nucleotide sequence ID" value="NZ_VUOC01000003.1"/>
</dbReference>
<name>A0A5B2VRS6_9BACT</name>
<evidence type="ECO:0000313" key="1">
    <source>
        <dbReference type="EMBL" id="KAA2241534.1"/>
    </source>
</evidence>
<dbReference type="GO" id="GO:0003677">
    <property type="term" value="F:DNA binding"/>
    <property type="evidence" value="ECO:0007669"/>
    <property type="project" value="InterPro"/>
</dbReference>
<dbReference type="Gene3D" id="3.40.50.1390">
    <property type="entry name" value="Resolvase, N-terminal catalytic domain"/>
    <property type="match status" value="1"/>
</dbReference>
<protein>
    <submittedName>
        <fullName evidence="1">Recombinase family protein</fullName>
    </submittedName>
</protein>
<proteinExistence type="predicted"/>
<dbReference type="InterPro" id="IPR036162">
    <property type="entry name" value="Resolvase-like_N_sf"/>
</dbReference>
<comment type="caution">
    <text evidence="1">The sequence shown here is derived from an EMBL/GenBank/DDBJ whole genome shotgun (WGS) entry which is preliminary data.</text>
</comment>
<dbReference type="Proteomes" id="UP000324611">
    <property type="component" value="Unassembled WGS sequence"/>
</dbReference>
<evidence type="ECO:0000313" key="2">
    <source>
        <dbReference type="Proteomes" id="UP000324611"/>
    </source>
</evidence>
<organism evidence="1 2">
    <name type="scientific">Chitinophaga agrisoli</name>
    <dbReference type="NCBI Taxonomy" id="2607653"/>
    <lineage>
        <taxon>Bacteria</taxon>
        <taxon>Pseudomonadati</taxon>
        <taxon>Bacteroidota</taxon>
        <taxon>Chitinophagia</taxon>
        <taxon>Chitinophagales</taxon>
        <taxon>Chitinophagaceae</taxon>
        <taxon>Chitinophaga</taxon>
    </lineage>
</organism>
<reference evidence="1 2" key="2">
    <citation type="submission" date="2019-09" db="EMBL/GenBank/DDBJ databases">
        <authorList>
            <person name="Jin C."/>
        </authorList>
    </citation>
    <scope>NUCLEOTIDE SEQUENCE [LARGE SCALE GENOMIC DNA]</scope>
    <source>
        <strain evidence="1 2">BN140078</strain>
    </source>
</reference>
<gene>
    <name evidence="1" type="ORF">F0L74_16700</name>
</gene>
<accession>A0A5B2VRS6</accession>
<keyword evidence="2" id="KW-1185">Reference proteome</keyword>
<sequence length="82" mass="9619">MSNIDYFKRFIPKSNNEEKPNYEVWSYTRVSSKDQFDRNSSVINQINANREYASKNNYHITEEFGGTYESAKTILRGLNLNA</sequence>
<dbReference type="AlphaFoldDB" id="A0A5B2VRS6"/>
<dbReference type="EMBL" id="VUOC01000003">
    <property type="protein sequence ID" value="KAA2241534.1"/>
    <property type="molecule type" value="Genomic_DNA"/>
</dbReference>
<dbReference type="GO" id="GO:0000150">
    <property type="term" value="F:DNA strand exchange activity"/>
    <property type="evidence" value="ECO:0007669"/>
    <property type="project" value="InterPro"/>
</dbReference>